<proteinExistence type="predicted"/>
<keyword evidence="1" id="KW-0238">DNA-binding</keyword>
<dbReference type="Pfam" id="PF01381">
    <property type="entry name" value="HTH_3"/>
    <property type="match status" value="1"/>
</dbReference>
<dbReference type="GO" id="GO:0003677">
    <property type="term" value="F:DNA binding"/>
    <property type="evidence" value="ECO:0007669"/>
    <property type="project" value="UniProtKB-KW"/>
</dbReference>
<dbReference type="CDD" id="cd00093">
    <property type="entry name" value="HTH_XRE"/>
    <property type="match status" value="1"/>
</dbReference>
<evidence type="ECO:0000259" key="2">
    <source>
        <dbReference type="PROSITE" id="PS50943"/>
    </source>
</evidence>
<evidence type="ECO:0000313" key="3">
    <source>
        <dbReference type="EMBL" id="AUO20054.1"/>
    </source>
</evidence>
<dbReference type="SMART" id="SM00530">
    <property type="entry name" value="HTH_XRE"/>
    <property type="match status" value="1"/>
</dbReference>
<dbReference type="Proteomes" id="UP000235589">
    <property type="component" value="Chromosome"/>
</dbReference>
<dbReference type="Gene3D" id="1.10.260.40">
    <property type="entry name" value="lambda repressor-like DNA-binding domains"/>
    <property type="match status" value="1"/>
</dbReference>
<dbReference type="AlphaFoldDB" id="A0A2K9P484"/>
<dbReference type="InterPro" id="IPR010982">
    <property type="entry name" value="Lambda_DNA-bd_dom_sf"/>
</dbReference>
<feature type="domain" description="HTH cro/C1-type" evidence="2">
    <location>
        <begin position="8"/>
        <end position="62"/>
    </location>
</feature>
<keyword evidence="4" id="KW-1185">Reference proteome</keyword>
<dbReference type="OrthoDB" id="2064916at2"/>
<evidence type="ECO:0000313" key="4">
    <source>
        <dbReference type="Proteomes" id="UP000235589"/>
    </source>
</evidence>
<dbReference type="PROSITE" id="PS50943">
    <property type="entry name" value="HTH_CROC1"/>
    <property type="match status" value="1"/>
</dbReference>
<reference evidence="3 4" key="1">
    <citation type="submission" date="2017-04" db="EMBL/GenBank/DDBJ databases">
        <title>Monoglobus pectinilyticus 14 draft genome.</title>
        <authorList>
            <person name="Kim C."/>
            <person name="Rosendale D.I."/>
            <person name="Kelly W.J."/>
            <person name="Tannock G.W."/>
            <person name="Patchett M.L."/>
            <person name="Jordens J.Z."/>
        </authorList>
    </citation>
    <scope>NUCLEOTIDE SEQUENCE [LARGE SCALE GENOMIC DNA]</scope>
    <source>
        <strain evidence="3 4">14</strain>
    </source>
</reference>
<dbReference type="PANTHER" id="PTHR46558:SF11">
    <property type="entry name" value="HTH-TYPE TRANSCRIPTIONAL REGULATOR XRE"/>
    <property type="match status" value="1"/>
</dbReference>
<evidence type="ECO:0000256" key="1">
    <source>
        <dbReference type="ARBA" id="ARBA00023125"/>
    </source>
</evidence>
<name>A0A2K9P484_9FIRM</name>
<dbReference type="GeneID" id="98063283"/>
<dbReference type="SUPFAM" id="SSF47413">
    <property type="entry name" value="lambda repressor-like DNA-binding domains"/>
    <property type="match status" value="1"/>
</dbReference>
<dbReference type="EMBL" id="CP020991">
    <property type="protein sequence ID" value="AUO20054.1"/>
    <property type="molecule type" value="Genomic_DNA"/>
</dbReference>
<dbReference type="PANTHER" id="PTHR46558">
    <property type="entry name" value="TRACRIPTIONAL REGULATORY PROTEIN-RELATED-RELATED"/>
    <property type="match status" value="1"/>
</dbReference>
<dbReference type="RefSeq" id="WP_102366201.1">
    <property type="nucleotide sequence ID" value="NZ_CP020991.1"/>
</dbReference>
<organism evidence="3 4">
    <name type="scientific">Monoglobus pectinilyticus</name>
    <dbReference type="NCBI Taxonomy" id="1981510"/>
    <lineage>
        <taxon>Bacteria</taxon>
        <taxon>Bacillati</taxon>
        <taxon>Bacillota</taxon>
        <taxon>Clostridia</taxon>
        <taxon>Monoglobales</taxon>
        <taxon>Monoglobaceae</taxon>
        <taxon>Monoglobus</taxon>
    </lineage>
</organism>
<protein>
    <submittedName>
        <fullName evidence="3">Transcriptional regulator</fullName>
    </submittedName>
</protein>
<gene>
    <name evidence="3" type="ORF">B9O19_01905</name>
</gene>
<sequence length="73" mass="8654">MFNFGEHLKEMRISFNYTQKQVASNIGITERNYQRYEANDQRPSFDILISLADFYNVSLDYLVGRTKNPEINK</sequence>
<dbReference type="KEGG" id="mpec:B9O19_01905"/>
<dbReference type="InterPro" id="IPR001387">
    <property type="entry name" value="Cro/C1-type_HTH"/>
</dbReference>
<accession>A0A2K9P484</accession>